<protein>
    <submittedName>
        <fullName evidence="1">Uncharacterized protein</fullName>
    </submittedName>
</protein>
<dbReference type="EMBL" id="LBWA01000010">
    <property type="protein sequence ID" value="KKQ97642.1"/>
    <property type="molecule type" value="Genomic_DNA"/>
</dbReference>
<comment type="caution">
    <text evidence="1">The sequence shown here is derived from an EMBL/GenBank/DDBJ whole genome shotgun (WGS) entry which is preliminary data.</text>
</comment>
<evidence type="ECO:0000313" key="1">
    <source>
        <dbReference type="EMBL" id="KKQ97642.1"/>
    </source>
</evidence>
<sequence>MYDQILNKLRTLEDKEKLLLEIEILLSGLYEVYMRKKDLVLIHFYKTG</sequence>
<dbReference type="AlphaFoldDB" id="A0A0G0M2Y8"/>
<dbReference type="Proteomes" id="UP000034325">
    <property type="component" value="Unassembled WGS sequence"/>
</dbReference>
<proteinExistence type="predicted"/>
<gene>
    <name evidence="1" type="ORF">UT23_C0010G0038</name>
</gene>
<organism evidence="1 2">
    <name type="scientific">Candidatus Woesebacteria bacterium GW2011_GWA1_39_12</name>
    <dbReference type="NCBI Taxonomy" id="1618549"/>
    <lineage>
        <taxon>Bacteria</taxon>
        <taxon>Candidatus Woeseibacteriota</taxon>
    </lineage>
</organism>
<reference evidence="1 2" key="1">
    <citation type="journal article" date="2015" name="Nature">
        <title>rRNA introns, odd ribosomes, and small enigmatic genomes across a large radiation of phyla.</title>
        <authorList>
            <person name="Brown C.T."/>
            <person name="Hug L.A."/>
            <person name="Thomas B.C."/>
            <person name="Sharon I."/>
            <person name="Castelle C.J."/>
            <person name="Singh A."/>
            <person name="Wilkins M.J."/>
            <person name="Williams K.H."/>
            <person name="Banfield J.F."/>
        </authorList>
    </citation>
    <scope>NUCLEOTIDE SEQUENCE [LARGE SCALE GENOMIC DNA]</scope>
</reference>
<name>A0A0G0M2Y8_9BACT</name>
<evidence type="ECO:0000313" key="2">
    <source>
        <dbReference type="Proteomes" id="UP000034325"/>
    </source>
</evidence>
<accession>A0A0G0M2Y8</accession>